<name>A0A9W6LRL8_9HYPH</name>
<sequence length="87" mass="9498">MTAYGRAESAATAPRKSSHAYRNARQALLLLDHARRAGLQRTFAAGMARIGEVEAAIRSYRPDMSEATEYSEALSLIGEMKVEAGRL</sequence>
<dbReference type="EMBL" id="BSEC01000001">
    <property type="protein sequence ID" value="GLI92587.1"/>
    <property type="molecule type" value="Genomic_DNA"/>
</dbReference>
<organism evidence="2 3">
    <name type="scientific">Methylocystis echinoides</name>
    <dbReference type="NCBI Taxonomy" id="29468"/>
    <lineage>
        <taxon>Bacteria</taxon>
        <taxon>Pseudomonadati</taxon>
        <taxon>Pseudomonadota</taxon>
        <taxon>Alphaproteobacteria</taxon>
        <taxon>Hyphomicrobiales</taxon>
        <taxon>Methylocystaceae</taxon>
        <taxon>Methylocystis</taxon>
    </lineage>
</organism>
<proteinExistence type="predicted"/>
<reference evidence="2" key="1">
    <citation type="journal article" date="2023" name="Int. J. Syst. Evol. Microbiol.">
        <title>Methylocystis iwaonis sp. nov., a type II methane-oxidizing bacterium from surface soil of a rice paddy field in Japan, and emended description of the genus Methylocystis (ex Whittenbury et al. 1970) Bowman et al. 1993.</title>
        <authorList>
            <person name="Kaise H."/>
            <person name="Sawadogo J.B."/>
            <person name="Alam M.S."/>
            <person name="Ueno C."/>
            <person name="Dianou D."/>
            <person name="Shinjo R."/>
            <person name="Asakawa S."/>
        </authorList>
    </citation>
    <scope>NUCLEOTIDE SEQUENCE</scope>
    <source>
        <strain evidence="2">LMG27198</strain>
    </source>
</reference>
<keyword evidence="3" id="KW-1185">Reference proteome</keyword>
<evidence type="ECO:0000313" key="3">
    <source>
        <dbReference type="Proteomes" id="UP001144323"/>
    </source>
</evidence>
<evidence type="ECO:0000313" key="2">
    <source>
        <dbReference type="EMBL" id="GLI92587.1"/>
    </source>
</evidence>
<dbReference type="AlphaFoldDB" id="A0A9W6LRL8"/>
<gene>
    <name evidence="2" type="ORF">LMG27198_15790</name>
</gene>
<feature type="region of interest" description="Disordered" evidence="1">
    <location>
        <begin position="1"/>
        <end position="21"/>
    </location>
</feature>
<evidence type="ECO:0000256" key="1">
    <source>
        <dbReference type="SAM" id="MobiDB-lite"/>
    </source>
</evidence>
<protein>
    <submittedName>
        <fullName evidence="2">Uncharacterized protein</fullName>
    </submittedName>
</protein>
<dbReference type="Proteomes" id="UP001144323">
    <property type="component" value="Unassembled WGS sequence"/>
</dbReference>
<accession>A0A9W6LRL8</accession>
<comment type="caution">
    <text evidence="2">The sequence shown here is derived from an EMBL/GenBank/DDBJ whole genome shotgun (WGS) entry which is preliminary data.</text>
</comment>
<dbReference type="RefSeq" id="WP_281801895.1">
    <property type="nucleotide sequence ID" value="NZ_BSEC01000001.1"/>
</dbReference>